<keyword evidence="3" id="KW-0378">Hydrolase</keyword>
<feature type="domain" description="Alpha-L-rhamnosidase concanavalin-like" evidence="4">
    <location>
        <begin position="336"/>
        <end position="438"/>
    </location>
</feature>
<protein>
    <recommendedName>
        <fullName evidence="2">alpha-L-rhamnosidase</fullName>
        <ecNumber evidence="2">3.2.1.40</ecNumber>
    </recommendedName>
</protein>
<dbReference type="InterPro" id="IPR035398">
    <property type="entry name" value="Bac_rhamnosid_C"/>
</dbReference>
<dbReference type="Gene3D" id="1.50.10.10">
    <property type="match status" value="1"/>
</dbReference>
<dbReference type="GO" id="GO:0005975">
    <property type="term" value="P:carbohydrate metabolic process"/>
    <property type="evidence" value="ECO:0007669"/>
    <property type="project" value="InterPro"/>
</dbReference>
<dbReference type="PANTHER" id="PTHR33307">
    <property type="entry name" value="ALPHA-RHAMNOSIDASE (EUROFUNG)"/>
    <property type="match status" value="1"/>
</dbReference>
<dbReference type="PANTHER" id="PTHR33307:SF6">
    <property type="entry name" value="ALPHA-RHAMNOSIDASE (EUROFUNG)-RELATED"/>
    <property type="match status" value="1"/>
</dbReference>
<gene>
    <name evidence="8" type="ORF">DNG_08883</name>
</gene>
<dbReference type="Pfam" id="PF25788">
    <property type="entry name" value="Ig_Rha78A_N"/>
    <property type="match status" value="1"/>
</dbReference>
<dbReference type="Pfam" id="PF17390">
    <property type="entry name" value="Bac_rhamnosid_C"/>
    <property type="match status" value="1"/>
</dbReference>
<dbReference type="InterPro" id="IPR016007">
    <property type="entry name" value="Alpha_rhamnosid"/>
</dbReference>
<reference evidence="8" key="1">
    <citation type="submission" date="2018-03" db="EMBL/GenBank/DDBJ databases">
        <authorList>
            <person name="Guldener U."/>
        </authorList>
    </citation>
    <scope>NUCLEOTIDE SEQUENCE</scope>
</reference>
<dbReference type="EC" id="3.2.1.40" evidence="2"/>
<dbReference type="InterPro" id="IPR035396">
    <property type="entry name" value="Bac_rhamnosid6H"/>
</dbReference>
<accession>A0AAE8SYS4</accession>
<dbReference type="InterPro" id="IPR013783">
    <property type="entry name" value="Ig-like_fold"/>
</dbReference>
<comment type="caution">
    <text evidence="8">The sequence shown here is derived from an EMBL/GenBank/DDBJ whole genome shotgun (WGS) entry which is preliminary data.</text>
</comment>
<evidence type="ECO:0000259" key="6">
    <source>
        <dbReference type="Pfam" id="PF17389"/>
    </source>
</evidence>
<evidence type="ECO:0000256" key="1">
    <source>
        <dbReference type="ARBA" id="ARBA00001445"/>
    </source>
</evidence>
<evidence type="ECO:0000259" key="4">
    <source>
        <dbReference type="Pfam" id="PF05592"/>
    </source>
</evidence>
<evidence type="ECO:0000259" key="5">
    <source>
        <dbReference type="Pfam" id="PF08531"/>
    </source>
</evidence>
<evidence type="ECO:0000313" key="9">
    <source>
        <dbReference type="Proteomes" id="UP001187682"/>
    </source>
</evidence>
<evidence type="ECO:0000256" key="2">
    <source>
        <dbReference type="ARBA" id="ARBA00012652"/>
    </source>
</evidence>
<proteinExistence type="predicted"/>
<sequence>MALSTSSFALQHVAFEHHVTALGIGEASPRISWAFEGQPHKIQNWTQSSYGLEITRDHGSEPEIFFVNSSESSLVPWPSTPLSSGESARVRARSFGGNGFEEAQTPWSDVYQVEAGLLNEDAWEGAVFVSAEQEIYHQNRTRQPILFRKSFKLPRKVARARLYITARGLFSAEINGQRVGEEVLAPGWQSYQHRLQYSTFAVTDLLRAGENVIGVQIGEGWYAGRIGPKGKNLWGKKLELLALLVVEDKDGVRRVVRTDSSWESGYGAIQASEIYDGEVYDFRKTQKEWSSPGFKSSKDSKWVPTVETNSSLQVLAAPDGPPIRRVETVELQQVLTTPSGKTVLDFGQNFAGWLRLRVKGPKGTNITLVHVEVLENGEVATRPLRTAKQTDTVILSGGGVETWEPSFTYHGFRYVQVDGWPHKSTKLNSKSVTGIAIHSDMRETGSFESSSSPILNKLHDNIRWSMKSNFMGVPTDCPQRDERLGWTGDAHTFSTTANFLYDTSGFWRAWMKDVCSEQVNGVPPAVVPAPPTALQALLVPLTLWSDSVVSIPWDVWMSTGDAELLRSQYQCAKSWIDRGVPRIDSGLWKRDAFQYGDWLDPAAPPDDPGAATTSPVYVADAYLIYVTRLLGRVAAALEFTDDAEYYGAWASNLTVAFQEAWTHGNGTVAYETQTGLVLPLRFSLFSEPQHAEAAAKRLEDKIAANHFKIGTGFAGTHLIGHTLTEYGLSDTFYKMLFQTEMPSWLYQVGMGATTTWERWDSMLPSGSLNPGEMTSFNHYSAGSVASWIHGTVGGLEPIAPGWKRFRVRPIPGGPVRSAETTYQTPYGKISASWRMDRNHFVLDVDVPPNTVAEVILPGKDVGSNKVVGSGVYTFRSRIS</sequence>
<feature type="domain" description="Bacterial alpha-L-rhamnosidase N-terminal" evidence="5">
    <location>
        <begin position="156"/>
        <end position="327"/>
    </location>
</feature>
<feature type="domain" description="Alpha-L-rhamnosidase six-hairpin glycosidase" evidence="6">
    <location>
        <begin position="442"/>
        <end position="792"/>
    </location>
</feature>
<dbReference type="Pfam" id="PF08531">
    <property type="entry name" value="Bac_rhamnosid_N"/>
    <property type="match status" value="1"/>
</dbReference>
<dbReference type="Gene3D" id="2.60.120.260">
    <property type="entry name" value="Galactose-binding domain-like"/>
    <property type="match status" value="2"/>
</dbReference>
<dbReference type="PIRSF" id="PIRSF010631">
    <property type="entry name" value="A-rhamnsds"/>
    <property type="match status" value="1"/>
</dbReference>
<keyword evidence="9" id="KW-1185">Reference proteome</keyword>
<name>A0AAE8SYS4_9PEZI</name>
<feature type="domain" description="Alpha-L-rhamnosidase C-terminal" evidence="7">
    <location>
        <begin position="794"/>
        <end position="865"/>
    </location>
</feature>
<dbReference type="EMBL" id="ONZQ02000015">
    <property type="protein sequence ID" value="SPO06194.1"/>
    <property type="molecule type" value="Genomic_DNA"/>
</dbReference>
<dbReference type="InterPro" id="IPR008902">
    <property type="entry name" value="Rhamnosid_concanavalin"/>
</dbReference>
<dbReference type="AlphaFoldDB" id="A0AAE8SYS4"/>
<evidence type="ECO:0000313" key="8">
    <source>
        <dbReference type="EMBL" id="SPO06194.1"/>
    </source>
</evidence>
<evidence type="ECO:0000259" key="7">
    <source>
        <dbReference type="Pfam" id="PF17390"/>
    </source>
</evidence>
<dbReference type="InterPro" id="IPR013737">
    <property type="entry name" value="Bac_rhamnosid_N"/>
</dbReference>
<dbReference type="InterPro" id="IPR008928">
    <property type="entry name" value="6-hairpin_glycosidase_sf"/>
</dbReference>
<dbReference type="Pfam" id="PF05592">
    <property type="entry name" value="Bac_rhamnosid"/>
    <property type="match status" value="1"/>
</dbReference>
<dbReference type="GO" id="GO:0030596">
    <property type="term" value="F:alpha-L-rhamnosidase activity"/>
    <property type="evidence" value="ECO:0007669"/>
    <property type="project" value="UniProtKB-EC"/>
</dbReference>
<comment type="catalytic activity">
    <reaction evidence="1">
        <text>Hydrolysis of terminal non-reducing alpha-L-rhamnose residues in alpha-L-rhamnosides.</text>
        <dbReference type="EC" id="3.2.1.40"/>
    </reaction>
</comment>
<dbReference type="Gene3D" id="2.60.420.10">
    <property type="entry name" value="Maltose phosphorylase, domain 3"/>
    <property type="match status" value="1"/>
</dbReference>
<dbReference type="Pfam" id="PF17389">
    <property type="entry name" value="Bac_rhamnosid6H"/>
    <property type="match status" value="1"/>
</dbReference>
<dbReference type="Gene3D" id="2.60.40.10">
    <property type="entry name" value="Immunoglobulins"/>
    <property type="match status" value="1"/>
</dbReference>
<organism evidence="8 9">
    <name type="scientific">Cephalotrichum gorgonifer</name>
    <dbReference type="NCBI Taxonomy" id="2041049"/>
    <lineage>
        <taxon>Eukaryota</taxon>
        <taxon>Fungi</taxon>
        <taxon>Dikarya</taxon>
        <taxon>Ascomycota</taxon>
        <taxon>Pezizomycotina</taxon>
        <taxon>Sordariomycetes</taxon>
        <taxon>Hypocreomycetidae</taxon>
        <taxon>Microascales</taxon>
        <taxon>Microascaceae</taxon>
        <taxon>Cephalotrichum</taxon>
    </lineage>
</organism>
<dbReference type="InterPro" id="IPR012341">
    <property type="entry name" value="6hp_glycosidase-like_sf"/>
</dbReference>
<dbReference type="SUPFAM" id="SSF48208">
    <property type="entry name" value="Six-hairpin glycosidases"/>
    <property type="match status" value="1"/>
</dbReference>
<evidence type="ECO:0000256" key="3">
    <source>
        <dbReference type="ARBA" id="ARBA00022801"/>
    </source>
</evidence>
<dbReference type="Proteomes" id="UP001187682">
    <property type="component" value="Unassembled WGS sequence"/>
</dbReference>